<evidence type="ECO:0000256" key="9">
    <source>
        <dbReference type="ARBA" id="ARBA00023027"/>
    </source>
</evidence>
<evidence type="ECO:0000256" key="3">
    <source>
        <dbReference type="ARBA" id="ARBA00012637"/>
    </source>
</evidence>
<evidence type="ECO:0000256" key="4">
    <source>
        <dbReference type="ARBA" id="ARBA00022630"/>
    </source>
</evidence>
<proteinExistence type="inferred from homology"/>
<keyword evidence="8" id="KW-0560">Oxidoreductase</keyword>
<keyword evidence="6" id="KW-0274">FAD</keyword>
<dbReference type="InterPro" id="IPR018247">
    <property type="entry name" value="EF_Hand_1_Ca_BS"/>
</dbReference>
<organism evidence="13 14">
    <name type="scientific">Micractinium conductrix</name>
    <dbReference type="NCBI Taxonomy" id="554055"/>
    <lineage>
        <taxon>Eukaryota</taxon>
        <taxon>Viridiplantae</taxon>
        <taxon>Chlorophyta</taxon>
        <taxon>core chlorophytes</taxon>
        <taxon>Trebouxiophyceae</taxon>
        <taxon>Chlorellales</taxon>
        <taxon>Chlorellaceae</taxon>
        <taxon>Chlorella clade</taxon>
        <taxon>Micractinium</taxon>
    </lineage>
</organism>
<comment type="catalytic activity">
    <reaction evidence="11">
        <text>a ubiquinone + NADH + H(+) = a ubiquinol + NAD(+)</text>
        <dbReference type="Rhea" id="RHEA:23152"/>
        <dbReference type="Rhea" id="RHEA-COMP:9565"/>
        <dbReference type="Rhea" id="RHEA-COMP:9566"/>
        <dbReference type="ChEBI" id="CHEBI:15378"/>
        <dbReference type="ChEBI" id="CHEBI:16389"/>
        <dbReference type="ChEBI" id="CHEBI:17976"/>
        <dbReference type="ChEBI" id="CHEBI:57540"/>
        <dbReference type="ChEBI" id="CHEBI:57945"/>
    </reaction>
</comment>
<dbReference type="InterPro" id="IPR054585">
    <property type="entry name" value="NDH2-like_C"/>
</dbReference>
<evidence type="ECO:0000313" key="13">
    <source>
        <dbReference type="EMBL" id="PSC75438.1"/>
    </source>
</evidence>
<evidence type="ECO:0000259" key="12">
    <source>
        <dbReference type="PROSITE" id="PS50222"/>
    </source>
</evidence>
<dbReference type="PANTHER" id="PTHR43706:SF47">
    <property type="entry name" value="EXTERNAL NADH-UBIQUINONE OXIDOREDUCTASE 1, MITOCHONDRIAL-RELATED"/>
    <property type="match status" value="1"/>
</dbReference>
<dbReference type="PROSITE" id="PS00018">
    <property type="entry name" value="EF_HAND_1"/>
    <property type="match status" value="1"/>
</dbReference>
<dbReference type="STRING" id="554055.A0A2P6VMW7"/>
<dbReference type="Proteomes" id="UP000239649">
    <property type="component" value="Unassembled WGS sequence"/>
</dbReference>
<keyword evidence="4" id="KW-0285">Flavoprotein</keyword>
<dbReference type="GO" id="GO:0005743">
    <property type="term" value="C:mitochondrial inner membrane"/>
    <property type="evidence" value="ECO:0007669"/>
    <property type="project" value="UniProtKB-SubCell"/>
</dbReference>
<sequence>MLRASRRSLQRLLLQRAAATPAAAPAAAQRAAASSAAGGSGAAPELARRVNKQWALALAGCLGALGAQLIGSGGATAACEAPTPASAIAGEQAEAPARRKTRIVVLGTGWGAVSFLKSLDPKTYGPDGRYELIVVSPRSYFLYTPLLPSAAAGTVQERSIMEPVRNLLNGSGTYFQAEATTIDPERRVLTCAVEKCAVCTTLEQEAGKCAGKGATACAAKQNTFELPYDVLICGVGSVNNTFGIKGVQDHCFFLKSIDDAHNLRVRISRVIEHAGLPHLTPEERRRHLNFVVVGGGPTGVELAAELHDFVQEDVGRLLPHLKSDVRITVVDTMDHLLGAFDRQLSEYTASHFSRAGIDLQLGTMVKSVDDGKLTVSKGGQEETLPFGTCVWATGVAMHPLVRGLKETLQKQLAEVQNSRTGVVVDGHLRVKGTAGTIFCLGDAAVTHQEKSLEQAAQLFASADKDGDQRLSRPEVCRMLKKVKRQYPQFGELAALLEEGVLDRAAKGLWGTSSKPGRFSKHIDRLERGLNFEDFKELLGDMDTLMRSLPPTAQVASQEGKFLAQLFSEHHIAAYPGPAPRQGAAQELPLAVWVPVPEGAQAFHYRHMGSFAYVGVDHAILDLPTTFPFNILGNALKGWLVGLTWRSFETWRQVSLRNRLQVQSDWIRTKLFGRNITEA</sequence>
<dbReference type="OrthoDB" id="3244603at2759"/>
<comment type="catalytic activity">
    <reaction evidence="10">
        <text>a quinone + NADH + H(+) = a quinol + NAD(+)</text>
        <dbReference type="Rhea" id="RHEA:46160"/>
        <dbReference type="ChEBI" id="CHEBI:15378"/>
        <dbReference type="ChEBI" id="CHEBI:24646"/>
        <dbReference type="ChEBI" id="CHEBI:57540"/>
        <dbReference type="ChEBI" id="CHEBI:57945"/>
        <dbReference type="ChEBI" id="CHEBI:132124"/>
        <dbReference type="EC" id="1.6.5.9"/>
    </reaction>
</comment>
<keyword evidence="14" id="KW-1185">Reference proteome</keyword>
<evidence type="ECO:0000313" key="14">
    <source>
        <dbReference type="Proteomes" id="UP000239649"/>
    </source>
</evidence>
<evidence type="ECO:0000256" key="2">
    <source>
        <dbReference type="ARBA" id="ARBA00005272"/>
    </source>
</evidence>
<dbReference type="PROSITE" id="PS50222">
    <property type="entry name" value="EF_HAND_2"/>
    <property type="match status" value="1"/>
</dbReference>
<comment type="subcellular location">
    <subcellularLocation>
        <location evidence="1">Mitochondrion inner membrane</location>
        <topology evidence="1">Peripheral membrane protein</topology>
    </subcellularLocation>
</comment>
<dbReference type="EC" id="1.6.5.9" evidence="3"/>
<keyword evidence="7" id="KW-0809">Transit peptide</keyword>
<evidence type="ECO:0000256" key="5">
    <source>
        <dbReference type="ARBA" id="ARBA00022792"/>
    </source>
</evidence>
<comment type="similarity">
    <text evidence="2">Belongs to the NADH dehydrogenase family.</text>
</comment>
<dbReference type="InterPro" id="IPR045024">
    <property type="entry name" value="NDH-2"/>
</dbReference>
<evidence type="ECO:0000256" key="11">
    <source>
        <dbReference type="ARBA" id="ARBA00049010"/>
    </source>
</evidence>
<evidence type="ECO:0000256" key="8">
    <source>
        <dbReference type="ARBA" id="ARBA00023002"/>
    </source>
</evidence>
<dbReference type="Gene3D" id="3.50.50.100">
    <property type="match status" value="2"/>
</dbReference>
<dbReference type="EMBL" id="LHPF02000002">
    <property type="protein sequence ID" value="PSC75438.1"/>
    <property type="molecule type" value="Genomic_DNA"/>
</dbReference>
<dbReference type="SUPFAM" id="SSF51905">
    <property type="entry name" value="FAD/NAD(P)-binding domain"/>
    <property type="match status" value="2"/>
</dbReference>
<feature type="domain" description="EF-hand" evidence="12">
    <location>
        <begin position="450"/>
        <end position="485"/>
    </location>
</feature>
<name>A0A2P6VMW7_9CHLO</name>
<dbReference type="InterPro" id="IPR002048">
    <property type="entry name" value="EF_hand_dom"/>
</dbReference>
<dbReference type="InterPro" id="IPR023753">
    <property type="entry name" value="FAD/NAD-binding_dom"/>
</dbReference>
<evidence type="ECO:0000256" key="7">
    <source>
        <dbReference type="ARBA" id="ARBA00022946"/>
    </source>
</evidence>
<dbReference type="PANTHER" id="PTHR43706">
    <property type="entry name" value="NADH DEHYDROGENASE"/>
    <property type="match status" value="1"/>
</dbReference>
<keyword evidence="9" id="KW-0520">NAD</keyword>
<keyword evidence="5" id="KW-0472">Membrane</keyword>
<keyword evidence="5" id="KW-0999">Mitochondrion inner membrane</keyword>
<dbReference type="GO" id="GO:0050136">
    <property type="term" value="F:NADH dehydrogenase (quinone) (non-electrogenic) activity"/>
    <property type="evidence" value="ECO:0007669"/>
    <property type="project" value="UniProtKB-EC"/>
</dbReference>
<evidence type="ECO:0000256" key="6">
    <source>
        <dbReference type="ARBA" id="ARBA00022827"/>
    </source>
</evidence>
<keyword evidence="5" id="KW-0496">Mitochondrion</keyword>
<evidence type="ECO:0000256" key="1">
    <source>
        <dbReference type="ARBA" id="ARBA00004637"/>
    </source>
</evidence>
<dbReference type="Pfam" id="PF22366">
    <property type="entry name" value="NDH2_C"/>
    <property type="match status" value="1"/>
</dbReference>
<comment type="caution">
    <text evidence="13">The sequence shown here is derived from an EMBL/GenBank/DDBJ whole genome shotgun (WGS) entry which is preliminary data.</text>
</comment>
<dbReference type="InterPro" id="IPR036188">
    <property type="entry name" value="FAD/NAD-bd_sf"/>
</dbReference>
<evidence type="ECO:0000256" key="10">
    <source>
        <dbReference type="ARBA" id="ARBA00047599"/>
    </source>
</evidence>
<gene>
    <name evidence="13" type="primary">g969</name>
    <name evidence="13" type="ORF">C2E20_0969</name>
</gene>
<dbReference type="Pfam" id="PF07992">
    <property type="entry name" value="Pyr_redox_2"/>
    <property type="match status" value="1"/>
</dbReference>
<dbReference type="AlphaFoldDB" id="A0A2P6VMW7"/>
<dbReference type="GO" id="GO:0005509">
    <property type="term" value="F:calcium ion binding"/>
    <property type="evidence" value="ECO:0007669"/>
    <property type="project" value="InterPro"/>
</dbReference>
<reference evidence="13 14" key="1">
    <citation type="journal article" date="2018" name="Plant J.">
        <title>Genome sequences of Chlorella sorokiniana UTEX 1602 and Micractinium conductrix SAG 241.80: implications to maltose excretion by a green alga.</title>
        <authorList>
            <person name="Arriola M.B."/>
            <person name="Velmurugan N."/>
            <person name="Zhang Y."/>
            <person name="Plunkett M.H."/>
            <person name="Hondzo H."/>
            <person name="Barney B.M."/>
        </authorList>
    </citation>
    <scope>NUCLEOTIDE SEQUENCE [LARGE SCALE GENOMIC DNA]</scope>
    <source>
        <strain evidence="13 14">SAG 241.80</strain>
    </source>
</reference>
<protein>
    <recommendedName>
        <fullName evidence="3">NADH:ubiquinone reductase (non-electrogenic)</fullName>
        <ecNumber evidence="3">1.6.5.9</ecNumber>
    </recommendedName>
</protein>
<accession>A0A2P6VMW7</accession>